<name>A0A4Y2E9E6_ARAVE</name>
<evidence type="ECO:0000256" key="1">
    <source>
        <dbReference type="SAM" id="MobiDB-lite"/>
    </source>
</evidence>
<proteinExistence type="predicted"/>
<dbReference type="AlphaFoldDB" id="A0A4Y2E9E6"/>
<evidence type="ECO:0000313" key="2">
    <source>
        <dbReference type="EMBL" id="GBM24966.1"/>
    </source>
</evidence>
<evidence type="ECO:0000313" key="3">
    <source>
        <dbReference type="Proteomes" id="UP000499080"/>
    </source>
</evidence>
<feature type="non-terminal residue" evidence="2">
    <location>
        <position position="28"/>
    </location>
</feature>
<reference evidence="2 3" key="1">
    <citation type="journal article" date="2019" name="Sci. Rep.">
        <title>Orb-weaving spider Araneus ventricosus genome elucidates the spidroin gene catalogue.</title>
        <authorList>
            <person name="Kono N."/>
            <person name="Nakamura H."/>
            <person name="Ohtoshi R."/>
            <person name="Moran D.A.P."/>
            <person name="Shinohara A."/>
            <person name="Yoshida Y."/>
            <person name="Fujiwara M."/>
            <person name="Mori M."/>
            <person name="Tomita M."/>
            <person name="Arakawa K."/>
        </authorList>
    </citation>
    <scope>NUCLEOTIDE SEQUENCE [LARGE SCALE GENOMIC DNA]</scope>
</reference>
<protein>
    <submittedName>
        <fullName evidence="2">Uncharacterized protein</fullName>
    </submittedName>
</protein>
<dbReference type="Proteomes" id="UP000499080">
    <property type="component" value="Unassembled WGS sequence"/>
</dbReference>
<accession>A0A4Y2E9E6</accession>
<dbReference type="EMBL" id="BGPR01169266">
    <property type="protein sequence ID" value="GBM24966.1"/>
    <property type="molecule type" value="Genomic_DNA"/>
</dbReference>
<comment type="caution">
    <text evidence="2">The sequence shown here is derived from an EMBL/GenBank/DDBJ whole genome shotgun (WGS) entry which is preliminary data.</text>
</comment>
<gene>
    <name evidence="2" type="ORF">AVEN_139025_1</name>
</gene>
<organism evidence="2 3">
    <name type="scientific">Araneus ventricosus</name>
    <name type="common">Orbweaver spider</name>
    <name type="synonym">Epeira ventricosa</name>
    <dbReference type="NCBI Taxonomy" id="182803"/>
    <lineage>
        <taxon>Eukaryota</taxon>
        <taxon>Metazoa</taxon>
        <taxon>Ecdysozoa</taxon>
        <taxon>Arthropoda</taxon>
        <taxon>Chelicerata</taxon>
        <taxon>Arachnida</taxon>
        <taxon>Araneae</taxon>
        <taxon>Araneomorphae</taxon>
        <taxon>Entelegynae</taxon>
        <taxon>Araneoidea</taxon>
        <taxon>Araneidae</taxon>
        <taxon>Araneus</taxon>
    </lineage>
</organism>
<keyword evidence="3" id="KW-1185">Reference proteome</keyword>
<feature type="region of interest" description="Disordered" evidence="1">
    <location>
        <begin position="1"/>
        <end position="20"/>
    </location>
</feature>
<sequence>MELPARRSSTPGPGPVGCLADAFEAFET</sequence>